<dbReference type="EMBL" id="JBJQND010000017">
    <property type="protein sequence ID" value="KAL3842840.1"/>
    <property type="molecule type" value="Genomic_DNA"/>
</dbReference>
<name>A0ABD3U0P0_SINWO</name>
<evidence type="ECO:0000313" key="3">
    <source>
        <dbReference type="Proteomes" id="UP001634394"/>
    </source>
</evidence>
<evidence type="ECO:0000313" key="2">
    <source>
        <dbReference type="EMBL" id="KAL3842871.1"/>
    </source>
</evidence>
<accession>A0ABD3U0P0</accession>
<dbReference type="Proteomes" id="UP001634394">
    <property type="component" value="Unassembled WGS sequence"/>
</dbReference>
<reference evidence="1 3" key="1">
    <citation type="submission" date="2024-11" db="EMBL/GenBank/DDBJ databases">
        <title>Chromosome-level genome assembly of the freshwater bivalve Anodonta woodiana.</title>
        <authorList>
            <person name="Chen X."/>
        </authorList>
    </citation>
    <scope>NUCLEOTIDE SEQUENCE [LARGE SCALE GENOMIC DNA]</scope>
    <source>
        <strain evidence="1">MN2024</strain>
        <tissue evidence="1">Gills</tissue>
    </source>
</reference>
<proteinExistence type="predicted"/>
<dbReference type="AlphaFoldDB" id="A0ABD3U0P0"/>
<protein>
    <submittedName>
        <fullName evidence="1">Uncharacterized protein</fullName>
    </submittedName>
</protein>
<dbReference type="EMBL" id="JBJQND010000017">
    <property type="protein sequence ID" value="KAL3842871.1"/>
    <property type="molecule type" value="Genomic_DNA"/>
</dbReference>
<evidence type="ECO:0000313" key="1">
    <source>
        <dbReference type="EMBL" id="KAL3842840.1"/>
    </source>
</evidence>
<keyword evidence="3" id="KW-1185">Reference proteome</keyword>
<gene>
    <name evidence="1" type="ORF">ACJMK2_020823</name>
    <name evidence="2" type="ORF">ACJMK2_020846</name>
</gene>
<organism evidence="1 3">
    <name type="scientific">Sinanodonta woodiana</name>
    <name type="common">Chinese pond mussel</name>
    <name type="synonym">Anodonta woodiana</name>
    <dbReference type="NCBI Taxonomy" id="1069815"/>
    <lineage>
        <taxon>Eukaryota</taxon>
        <taxon>Metazoa</taxon>
        <taxon>Spiralia</taxon>
        <taxon>Lophotrochozoa</taxon>
        <taxon>Mollusca</taxon>
        <taxon>Bivalvia</taxon>
        <taxon>Autobranchia</taxon>
        <taxon>Heteroconchia</taxon>
        <taxon>Palaeoheterodonta</taxon>
        <taxon>Unionida</taxon>
        <taxon>Unionoidea</taxon>
        <taxon>Unionidae</taxon>
        <taxon>Unioninae</taxon>
        <taxon>Sinanodonta</taxon>
    </lineage>
</organism>
<comment type="caution">
    <text evidence="1">The sequence shown here is derived from an EMBL/GenBank/DDBJ whole genome shotgun (WGS) entry which is preliminary data.</text>
</comment>
<sequence>MLRNLGRAVTRIGRQAAQRERYVSVSTSRQWPNIGVGKDSENNVPDESQTQYKVEQDKEQVKDIRTEQASGRLNLNFEDVNFKDTPRDDIVKQLHEAITTKVAPWKPATVSFNHITESLYFSDVKIRMHRLGYRSYFQRFNDDHGRAVFYLEEKSGQPHSRAVYLSGLPNPF</sequence>